<protein>
    <submittedName>
        <fullName evidence="6">Protein ImuB</fullName>
    </submittedName>
</protein>
<evidence type="ECO:0000313" key="6">
    <source>
        <dbReference type="EMBL" id="SHG51427.1"/>
    </source>
</evidence>
<dbReference type="InterPro" id="IPR043128">
    <property type="entry name" value="Rev_trsase/Diguanyl_cyclase"/>
</dbReference>
<evidence type="ECO:0000256" key="2">
    <source>
        <dbReference type="ARBA" id="ARBA00022763"/>
    </source>
</evidence>
<accession>A0A1M5KFB3</accession>
<keyword evidence="7" id="KW-1185">Reference proteome</keyword>
<dbReference type="SUPFAM" id="SSF56672">
    <property type="entry name" value="DNA/RNA polymerases"/>
    <property type="match status" value="1"/>
</dbReference>
<dbReference type="AlphaFoldDB" id="A0A1M5KFB3"/>
<dbReference type="RefSeq" id="WP_073488155.1">
    <property type="nucleotide sequence ID" value="NZ_FQVN01000009.1"/>
</dbReference>
<dbReference type="PANTHER" id="PTHR35369:SF2">
    <property type="entry name" value="BLR3025 PROTEIN"/>
    <property type="match status" value="1"/>
</dbReference>
<dbReference type="PROSITE" id="PS50173">
    <property type="entry name" value="UMUC"/>
    <property type="match status" value="1"/>
</dbReference>
<dbReference type="STRING" id="2017.SAMN05444320_109253"/>
<evidence type="ECO:0000313" key="7">
    <source>
        <dbReference type="Proteomes" id="UP000184501"/>
    </source>
</evidence>
<dbReference type="PANTHER" id="PTHR35369">
    <property type="entry name" value="BLR3025 PROTEIN-RELATED"/>
    <property type="match status" value="1"/>
</dbReference>
<proteinExistence type="inferred from homology"/>
<sequence>MSAENCGRGPAAVRTLVAWCPDWPVVAACAAAGAAPHAPAAVLVANRVVASSATARADGVGRGLRKREAQARCPRLLVFDDDRERDARLFEPVVAAVEELAPGVEVVRPGLVAVPAGGPGRYFGGEEAAAERIVDHVAARSGAECQVGVADGLFAATLAARRGVLVPPGDSPGFLAPMSVAELLSDEGTKPSTSDRSRLVDLLRRLGLRTLGAFAAVPAGDVASRFGADAVLAHRLAGGLEERPPGRRRPPPELAVAEELDPPVDRVDAAAFAARALAERLHARLTRLGLACTRLRIEARTGHGEELARVWRCAEPLTPSGTADRVRWQLDGWLTGRGAARPTAGVVSLRLAPEEVVGAAALQLDLFRGETPDGERAARALVRVQGLLGPDAVLTPVVGGGRGPADRVRWVPWGDERRPALDPEPPWPGRLPAPSPTVVPERPTPAEVLDGAGRPVGVSGRHVISAAPESVRVEGEPPRRVLAWAGPWPVHERWWLAAAAAEPPVLGAPGAGAEPLAGPRRAARLQVVLAAEGDEAGQLALLLVRESGEWWVEGRYD</sequence>
<dbReference type="Proteomes" id="UP000184501">
    <property type="component" value="Unassembled WGS sequence"/>
</dbReference>
<dbReference type="Gene3D" id="3.40.1170.60">
    <property type="match status" value="1"/>
</dbReference>
<name>A0A1M5KFB3_STRHI</name>
<comment type="function">
    <text evidence="3">Poorly processive, error-prone DNA polymerase involved in untargeted mutagenesis. Copies undamaged DNA at stalled replication forks, which arise in vivo from mismatched or misaligned primer ends. These misaligned primers can be extended by PolIV. Exhibits no 3'-5' exonuclease (proofreading) activity. May be involved in translesional synthesis, in conjunction with the beta clamp from PolIII.</text>
</comment>
<evidence type="ECO:0000256" key="4">
    <source>
        <dbReference type="SAM" id="MobiDB-lite"/>
    </source>
</evidence>
<feature type="region of interest" description="Disordered" evidence="4">
    <location>
        <begin position="416"/>
        <end position="441"/>
    </location>
</feature>
<dbReference type="Pfam" id="PF00817">
    <property type="entry name" value="IMS"/>
    <property type="match status" value="1"/>
</dbReference>
<dbReference type="InterPro" id="IPR001126">
    <property type="entry name" value="UmuC"/>
</dbReference>
<comment type="similarity">
    <text evidence="1">Belongs to the DNA polymerase type-Y family.</text>
</comment>
<keyword evidence="2" id="KW-0227">DNA damage</keyword>
<evidence type="ECO:0000256" key="3">
    <source>
        <dbReference type="ARBA" id="ARBA00025589"/>
    </source>
</evidence>
<feature type="domain" description="UmuC" evidence="5">
    <location>
        <begin position="39"/>
        <end position="161"/>
    </location>
</feature>
<evidence type="ECO:0000256" key="1">
    <source>
        <dbReference type="ARBA" id="ARBA00010945"/>
    </source>
</evidence>
<gene>
    <name evidence="6" type="ORF">SAMN05444320_109253</name>
</gene>
<dbReference type="InterPro" id="IPR050356">
    <property type="entry name" value="SulA_CellDiv_inhibitor"/>
</dbReference>
<evidence type="ECO:0000259" key="5">
    <source>
        <dbReference type="PROSITE" id="PS50173"/>
    </source>
</evidence>
<dbReference type="GO" id="GO:0006281">
    <property type="term" value="P:DNA repair"/>
    <property type="evidence" value="ECO:0007669"/>
    <property type="project" value="InterPro"/>
</dbReference>
<dbReference type="Gene3D" id="3.30.70.270">
    <property type="match status" value="1"/>
</dbReference>
<dbReference type="InterPro" id="IPR043502">
    <property type="entry name" value="DNA/RNA_pol_sf"/>
</dbReference>
<reference evidence="6 7" key="1">
    <citation type="submission" date="2016-11" db="EMBL/GenBank/DDBJ databases">
        <authorList>
            <person name="Jaros S."/>
            <person name="Januszkiewicz K."/>
            <person name="Wedrychowicz H."/>
        </authorList>
    </citation>
    <scope>NUCLEOTIDE SEQUENCE [LARGE SCALE GENOMIC DNA]</scope>
    <source>
        <strain evidence="6 7">DSM 44523</strain>
    </source>
</reference>
<organism evidence="6 7">
    <name type="scientific">Streptoalloteichus hindustanus</name>
    <dbReference type="NCBI Taxonomy" id="2017"/>
    <lineage>
        <taxon>Bacteria</taxon>
        <taxon>Bacillati</taxon>
        <taxon>Actinomycetota</taxon>
        <taxon>Actinomycetes</taxon>
        <taxon>Pseudonocardiales</taxon>
        <taxon>Pseudonocardiaceae</taxon>
        <taxon>Streptoalloteichus</taxon>
    </lineage>
</organism>
<dbReference type="EMBL" id="FQVN01000009">
    <property type="protein sequence ID" value="SHG51427.1"/>
    <property type="molecule type" value="Genomic_DNA"/>
</dbReference>
<feature type="compositionally biased region" description="Pro residues" evidence="4">
    <location>
        <begin position="422"/>
        <end position="437"/>
    </location>
</feature>
<dbReference type="OrthoDB" id="5244088at2"/>